<feature type="compositionally biased region" description="Polar residues" evidence="1">
    <location>
        <begin position="766"/>
        <end position="780"/>
    </location>
</feature>
<feature type="region of interest" description="Disordered" evidence="1">
    <location>
        <begin position="316"/>
        <end position="359"/>
    </location>
</feature>
<dbReference type="AlphaFoldDB" id="A0A836KMP8"/>
<feature type="region of interest" description="Disordered" evidence="1">
    <location>
        <begin position="920"/>
        <end position="957"/>
    </location>
</feature>
<sequence>MSSDYVYDDSADLTSPLCSLVRSVGGNSWAAGSGPPTASVDDFQIPTAQSSLQSHSQYDLPLTGAIDVPPREAHVCPRPPSPLVALHAAVDETRQRASVRASAQSPTGGWRCGGIDSAKPNCKAALSPMLKDPSGRVLGHSADGGLFGPRSLFTTANDDCASSIRIGMADKEMCRSMGWRPSASVAFQDSVKVSRRAPLEKAPVSPLPVADAGADTSVRTDGQVYHRSTLSDAWINSERSLFSPSSARLSGLRAPPSLPSIPCVHGAGDLRAHSKHRSLHCSGSGTSRLSLGRQQRAASESSPTMLQEEDYFFPCGTPQPSIQPAYTSARGPEVGSTESSGCDDRDEEEADGSPLGHRPAYDLSCVTGAVEDAAEAEIDPLDYDTGALDSGDDVYGDLVNLPREEAEPLLLRWLGSPSIEQPWRAATNRHPKSAMAPPTVMPPAPTLQHAPSTREEVLSTWEPVRTKTSSTAENRKAAPSFRNGTNTKRPDEKVSNKLFASCAMKPLRPTHLVTSLSPPRLITTRAPHPTSPLAGSESALGAAVTAEAQRLSTPQQATEAAALNGEGAATGTTRSRCLPKTSTVLNRAGEGGTQAIVTLNGSTTSSETSLSGASKAVASSSATPSPTVSKSDSTQSMHVSSLRGEPLTPLRKPHSRVHVLTGSSEIDHGPIMSRKPWPLQSPASSIIVRHRLFDPKHPRPHGPRTRRLLNGRRRANWEAPETHYATTLADLAAYEEDEDDVQERHVAGASDGGKVIGVSVSAPRLTETQGSPSSPRSTAAETRGRGRVTVPTRSPASPSTAPHVSPLQPPTSSLSPKTSAVSMAKTTVKSGSAPILFGPLAAAASAEADAGGMQDSLNTSTNVARRTGGIVVDEVEKALRLREESECLPGLDALQIQPSSLPPHIHRAPTITRSVKSPLPSKWRRQNHLNSPTARGEGVHMCTSSSGSGSSSCTTRDSGVAEGFNVLGRQQLASYSTTGIRSLIGDSFGLSARPRSPKLPTFARIIAQHCNSSAADVEESTSGAAKRLSESDIPTSFADHKFSDTLPRAGSWLTRRGKTE</sequence>
<reference evidence="3" key="1">
    <citation type="journal article" date="2021" name="Microbiol. Resour. Announc.">
        <title>LGAAP: Leishmaniinae Genome Assembly and Annotation Pipeline.</title>
        <authorList>
            <person name="Almutairi H."/>
            <person name="Urbaniak M.D."/>
            <person name="Bates M.D."/>
            <person name="Jariyapan N."/>
            <person name="Kwakye-Nuako G."/>
            <person name="Thomaz-Soccol V."/>
            <person name="Al-Salem W.S."/>
            <person name="Dillon R.J."/>
            <person name="Bates P.A."/>
            <person name="Gatherer D."/>
        </authorList>
    </citation>
    <scope>NUCLEOTIDE SEQUENCE [LARGE SCALE GENOMIC DNA]</scope>
</reference>
<feature type="compositionally biased region" description="Low complexity" evidence="1">
    <location>
        <begin position="603"/>
        <end position="631"/>
    </location>
</feature>
<feature type="compositionally biased region" description="Polar residues" evidence="1">
    <location>
        <begin position="570"/>
        <end position="585"/>
    </location>
</feature>
<feature type="region of interest" description="Disordered" evidence="1">
    <location>
        <begin position="762"/>
        <end position="819"/>
    </location>
</feature>
<dbReference type="OrthoDB" id="266529at2759"/>
<organism evidence="2 3">
    <name type="scientific">Leishmania martiniquensis</name>
    <dbReference type="NCBI Taxonomy" id="1580590"/>
    <lineage>
        <taxon>Eukaryota</taxon>
        <taxon>Discoba</taxon>
        <taxon>Euglenozoa</taxon>
        <taxon>Kinetoplastea</taxon>
        <taxon>Metakinetoplastina</taxon>
        <taxon>Trypanosomatida</taxon>
        <taxon>Trypanosomatidae</taxon>
        <taxon>Leishmaniinae</taxon>
        <taxon>Leishmania</taxon>
    </lineage>
</organism>
<feature type="region of interest" description="Disordered" evidence="1">
    <location>
        <begin position="275"/>
        <end position="304"/>
    </location>
</feature>
<evidence type="ECO:0000313" key="3">
    <source>
        <dbReference type="Proteomes" id="UP000673552"/>
    </source>
</evidence>
<dbReference type="KEGG" id="lmat:92511635"/>
<proteinExistence type="predicted"/>
<accession>A0A836KMP8</accession>
<dbReference type="RefSeq" id="XP_067176402.1">
    <property type="nucleotide sequence ID" value="XM_067319123.1"/>
</dbReference>
<feature type="compositionally biased region" description="Low complexity" evidence="1">
    <location>
        <begin position="282"/>
        <end position="293"/>
    </location>
</feature>
<dbReference type="GeneID" id="92511635"/>
<feature type="region of interest" description="Disordered" evidence="1">
    <location>
        <begin position="465"/>
        <end position="491"/>
    </location>
</feature>
<feature type="compositionally biased region" description="Low complexity" evidence="1">
    <location>
        <begin position="787"/>
        <end position="819"/>
    </location>
</feature>
<feature type="region of interest" description="Disordered" evidence="1">
    <location>
        <begin position="603"/>
        <end position="656"/>
    </location>
</feature>
<dbReference type="Proteomes" id="UP000673552">
    <property type="component" value="Unassembled WGS sequence"/>
</dbReference>
<gene>
    <name evidence="2" type="ORF">LSCM1_01516</name>
</gene>
<keyword evidence="3" id="KW-1185">Reference proteome</keyword>
<comment type="caution">
    <text evidence="2">The sequence shown here is derived from an EMBL/GenBank/DDBJ whole genome shotgun (WGS) entry which is preliminary data.</text>
</comment>
<feature type="region of interest" description="Disordered" evidence="1">
    <location>
        <begin position="546"/>
        <end position="586"/>
    </location>
</feature>
<reference evidence="3" key="2">
    <citation type="journal article" date="2021" name="Sci. Data">
        <title>Chromosome-scale genome sequencing, assembly and annotation of six genomes from subfamily Leishmaniinae.</title>
        <authorList>
            <person name="Almutairi H."/>
            <person name="Urbaniak M.D."/>
            <person name="Bates M.D."/>
            <person name="Jariyapan N."/>
            <person name="Kwakye-Nuako G."/>
            <person name="Thomaz Soccol V."/>
            <person name="Al-Salem W.S."/>
            <person name="Dillon R.J."/>
            <person name="Bates P.A."/>
            <person name="Gatherer D."/>
        </authorList>
    </citation>
    <scope>NUCLEOTIDE SEQUENCE [LARGE SCALE GENOMIC DNA]</scope>
</reference>
<protein>
    <submittedName>
        <fullName evidence="2">Uncharacterized protein</fullName>
    </submittedName>
</protein>
<dbReference type="EMBL" id="JAFEUZ010000031">
    <property type="protein sequence ID" value="KAG5471428.1"/>
    <property type="molecule type" value="Genomic_DNA"/>
</dbReference>
<feature type="compositionally biased region" description="Low complexity" evidence="1">
    <location>
        <begin position="942"/>
        <end position="955"/>
    </location>
</feature>
<evidence type="ECO:0000313" key="2">
    <source>
        <dbReference type="EMBL" id="KAG5471428.1"/>
    </source>
</evidence>
<name>A0A836KMP8_9TRYP</name>
<evidence type="ECO:0000256" key="1">
    <source>
        <dbReference type="SAM" id="MobiDB-lite"/>
    </source>
</evidence>